<protein>
    <submittedName>
        <fullName evidence="2">Uncharacterized protein</fullName>
    </submittedName>
</protein>
<feature type="transmembrane region" description="Helical" evidence="1">
    <location>
        <begin position="61"/>
        <end position="84"/>
    </location>
</feature>
<keyword evidence="1" id="KW-1133">Transmembrane helix</keyword>
<accession>A0A517MB02</accession>
<feature type="transmembrane region" description="Helical" evidence="1">
    <location>
        <begin position="29"/>
        <end position="49"/>
    </location>
</feature>
<keyword evidence="1" id="KW-0812">Transmembrane</keyword>
<evidence type="ECO:0000256" key="1">
    <source>
        <dbReference type="SAM" id="Phobius"/>
    </source>
</evidence>
<keyword evidence="3" id="KW-1185">Reference proteome</keyword>
<proteinExistence type="predicted"/>
<evidence type="ECO:0000313" key="2">
    <source>
        <dbReference type="EMBL" id="QDS92063.1"/>
    </source>
</evidence>
<gene>
    <name evidence="2" type="ORF">FF011L_07990</name>
</gene>
<dbReference type="EMBL" id="CP036262">
    <property type="protein sequence ID" value="QDS92063.1"/>
    <property type="molecule type" value="Genomic_DNA"/>
</dbReference>
<dbReference type="KEGG" id="rml:FF011L_07990"/>
<dbReference type="AlphaFoldDB" id="A0A517MB02"/>
<name>A0A517MB02_9BACT</name>
<dbReference type="OrthoDB" id="290421at2"/>
<reference evidence="2 3" key="1">
    <citation type="submission" date="2019-02" db="EMBL/GenBank/DDBJ databases">
        <title>Deep-cultivation of Planctomycetes and their phenomic and genomic characterization uncovers novel biology.</title>
        <authorList>
            <person name="Wiegand S."/>
            <person name="Jogler M."/>
            <person name="Boedeker C."/>
            <person name="Pinto D."/>
            <person name="Vollmers J."/>
            <person name="Rivas-Marin E."/>
            <person name="Kohn T."/>
            <person name="Peeters S.H."/>
            <person name="Heuer A."/>
            <person name="Rast P."/>
            <person name="Oberbeckmann S."/>
            <person name="Bunk B."/>
            <person name="Jeske O."/>
            <person name="Meyerdierks A."/>
            <person name="Storesund J.E."/>
            <person name="Kallscheuer N."/>
            <person name="Luecker S."/>
            <person name="Lage O.M."/>
            <person name="Pohl T."/>
            <person name="Merkel B.J."/>
            <person name="Hornburger P."/>
            <person name="Mueller R.-W."/>
            <person name="Bruemmer F."/>
            <person name="Labrenz M."/>
            <person name="Spormann A.M."/>
            <person name="Op den Camp H."/>
            <person name="Overmann J."/>
            <person name="Amann R."/>
            <person name="Jetten M.S.M."/>
            <person name="Mascher T."/>
            <person name="Medema M.H."/>
            <person name="Devos D.P."/>
            <person name="Kaster A.-K."/>
            <person name="Ovreas L."/>
            <person name="Rohde M."/>
            <person name="Galperin M.Y."/>
            <person name="Jogler C."/>
        </authorList>
    </citation>
    <scope>NUCLEOTIDE SEQUENCE [LARGE SCALE GENOMIC DNA]</scope>
    <source>
        <strain evidence="2 3">FF011L</strain>
    </source>
</reference>
<sequence>MTSSETIVEARLVQTPPPGILKRAQNSRIAILAVLFLMTGFLGIPLLWMNPNFSRTERWTWAIVVTIYTCILIAFTCGVVYWSLNSIRSNL</sequence>
<dbReference type="RefSeq" id="WP_145350256.1">
    <property type="nucleotide sequence ID" value="NZ_CP036262.1"/>
</dbReference>
<evidence type="ECO:0000313" key="3">
    <source>
        <dbReference type="Proteomes" id="UP000320672"/>
    </source>
</evidence>
<keyword evidence="1" id="KW-0472">Membrane</keyword>
<dbReference type="Proteomes" id="UP000320672">
    <property type="component" value="Chromosome"/>
</dbReference>
<organism evidence="2 3">
    <name type="scientific">Roseimaritima multifibrata</name>
    <dbReference type="NCBI Taxonomy" id="1930274"/>
    <lineage>
        <taxon>Bacteria</taxon>
        <taxon>Pseudomonadati</taxon>
        <taxon>Planctomycetota</taxon>
        <taxon>Planctomycetia</taxon>
        <taxon>Pirellulales</taxon>
        <taxon>Pirellulaceae</taxon>
        <taxon>Roseimaritima</taxon>
    </lineage>
</organism>